<name>A0A3S3VTV3_9HYPH</name>
<dbReference type="Gene3D" id="1.20.200.10">
    <property type="entry name" value="Fumarase/aspartase (Central domain)"/>
    <property type="match status" value="1"/>
</dbReference>
<dbReference type="EMBL" id="SBIP01000001">
    <property type="protein sequence ID" value="RWX81760.1"/>
    <property type="molecule type" value="Genomic_DNA"/>
</dbReference>
<dbReference type="Pfam" id="PF00221">
    <property type="entry name" value="Lyase_aromatic"/>
    <property type="match status" value="1"/>
</dbReference>
<dbReference type="SUPFAM" id="SSF48557">
    <property type="entry name" value="L-aspartase-like"/>
    <property type="match status" value="1"/>
</dbReference>
<dbReference type="Gene3D" id="1.10.275.10">
    <property type="entry name" value="Fumarase/aspartase (N-terminal domain)"/>
    <property type="match status" value="1"/>
</dbReference>
<gene>
    <name evidence="1" type="ORF">EPK99_05780</name>
</gene>
<evidence type="ECO:0000313" key="2">
    <source>
        <dbReference type="Proteomes" id="UP000287687"/>
    </source>
</evidence>
<keyword evidence="2" id="KW-1185">Reference proteome</keyword>
<dbReference type="OrthoDB" id="7285062at2"/>
<keyword evidence="1" id="KW-0456">Lyase</keyword>
<accession>A0A3S3VTV3</accession>
<dbReference type="CDD" id="cd00332">
    <property type="entry name" value="PAL-HAL"/>
    <property type="match status" value="1"/>
</dbReference>
<comment type="caution">
    <text evidence="1">The sequence shown here is derived from an EMBL/GenBank/DDBJ whole genome shotgun (WGS) entry which is preliminary data.</text>
</comment>
<dbReference type="PANTHER" id="PTHR10362">
    <property type="entry name" value="HISTIDINE AMMONIA-LYASE"/>
    <property type="match status" value="1"/>
</dbReference>
<dbReference type="Proteomes" id="UP000287687">
    <property type="component" value="Unassembled WGS sequence"/>
</dbReference>
<proteinExistence type="predicted"/>
<reference evidence="1 2" key="1">
    <citation type="submission" date="2019-01" db="EMBL/GenBank/DDBJ databases">
        <title>The draft genome of Rhizobium sp. 24NR.</title>
        <authorList>
            <person name="Liu L."/>
            <person name="Liang L."/>
            <person name="Shi S."/>
            <person name="Xu L."/>
            <person name="Wang X."/>
            <person name="Li L."/>
            <person name="Zhang X."/>
        </authorList>
    </citation>
    <scope>NUCLEOTIDE SEQUENCE [LARGE SCALE GENOMIC DNA]</scope>
    <source>
        <strain evidence="1 2">24NR</strain>
    </source>
</reference>
<dbReference type="InterPro" id="IPR024083">
    <property type="entry name" value="Fumarase/histidase_N"/>
</dbReference>
<dbReference type="InterPro" id="IPR008948">
    <property type="entry name" value="L-Aspartase-like"/>
</dbReference>
<dbReference type="AlphaFoldDB" id="A0A3S3VTV3"/>
<evidence type="ECO:0000313" key="1">
    <source>
        <dbReference type="EMBL" id="RWX81760.1"/>
    </source>
</evidence>
<organism evidence="1 2">
    <name type="scientific">Neorhizobium lilium</name>
    <dbReference type="NCBI Taxonomy" id="2503024"/>
    <lineage>
        <taxon>Bacteria</taxon>
        <taxon>Pseudomonadati</taxon>
        <taxon>Pseudomonadota</taxon>
        <taxon>Alphaproteobacteria</taxon>
        <taxon>Hyphomicrobiales</taxon>
        <taxon>Rhizobiaceae</taxon>
        <taxon>Rhizobium/Agrobacterium group</taxon>
        <taxon>Neorhizobium</taxon>
    </lineage>
</organism>
<dbReference type="GO" id="GO:0016841">
    <property type="term" value="F:ammonia-lyase activity"/>
    <property type="evidence" value="ECO:0007669"/>
    <property type="project" value="UniProtKB-ARBA"/>
</dbReference>
<dbReference type="RefSeq" id="WP_128441934.1">
    <property type="nucleotide sequence ID" value="NZ_SBIP01000001.1"/>
</dbReference>
<protein>
    <submittedName>
        <fullName evidence="1">Histidine ammonia-lyase</fullName>
    </submittedName>
</protein>
<dbReference type="InterPro" id="IPR001106">
    <property type="entry name" value="Aromatic_Lyase"/>
</dbReference>
<sequence length="488" mass="50472">MTTVTLQGAGITIDDIAAVSRQDAPLAAGDQVLDRLANARLVLERAAASGQPIYGMNTGLGANLKTTVTDDLAAFQLQLIRGRSVAMSEPMPRDVTRAVIAARLAMLSVGGSGISPGTFEALLAMLNAGVHPVMTATGSIGAGDLVLLSAMALALVGEGEAEFEGRIHPAREALALAGLKPAELKPKDGISLINASAVSTGEGALALYDARRLMDCQRQAVALSFEGLGANPLILEPAIQAARPAAHQASEAAWLRDALEGSSLHETKSAIQDPLSVRCVASIHGATAEALGRAVHAVEIELNSAADNPLVIAEEDRVLSTGNFHTPTLALAMETLGLAIAQAASASAARFIQLTGSARNGLPRYLSPVGGSSAGFVPMQKTVTALAAAIRHKANPVMLDFLAVSEGVEDHATQTLLTVRKLRDMLELWRGLIACEMLAAAQAVDLRPGHRCGGGSADVHAFVRGVADKLQEDRPLGIDLVALSARLA</sequence>